<dbReference type="GO" id="GO:0005829">
    <property type="term" value="C:cytosol"/>
    <property type="evidence" value="ECO:0007669"/>
    <property type="project" value="TreeGrafter"/>
</dbReference>
<dbReference type="InterPro" id="IPR004375">
    <property type="entry name" value="NanQ/TabA/YiaL"/>
</dbReference>
<evidence type="ECO:0000313" key="1">
    <source>
        <dbReference type="EMBL" id="ARN56717.1"/>
    </source>
</evidence>
<proteinExistence type="predicted"/>
<dbReference type="EMBL" id="CP021023">
    <property type="protein sequence ID" value="ARN56717.1"/>
    <property type="molecule type" value="Genomic_DNA"/>
</dbReference>
<gene>
    <name evidence="1" type="primary">tabA</name>
    <name evidence="1" type="ORF">STSP1_01107</name>
</gene>
<dbReference type="Pfam" id="PF04074">
    <property type="entry name" value="DUF386"/>
    <property type="match status" value="1"/>
</dbReference>
<dbReference type="PANTHER" id="PTHR34986:SF1">
    <property type="entry name" value="PROTEIN YIAL"/>
    <property type="match status" value="1"/>
</dbReference>
<dbReference type="AlphaFoldDB" id="A0A1W6LLS6"/>
<keyword evidence="2" id="KW-1185">Reference proteome</keyword>
<dbReference type="Proteomes" id="UP000193334">
    <property type="component" value="Chromosome"/>
</dbReference>
<name>A0A1W6LLS6_9BACT</name>
<dbReference type="SUPFAM" id="SSF51197">
    <property type="entry name" value="Clavaminate synthase-like"/>
    <property type="match status" value="1"/>
</dbReference>
<protein>
    <submittedName>
        <fullName evidence="1">Toxin-antitoxin biofilm protein TabA</fullName>
    </submittedName>
</protein>
<dbReference type="RefSeq" id="WP_085755406.1">
    <property type="nucleotide sequence ID" value="NZ_CP021023.1"/>
</dbReference>
<dbReference type="STRING" id="1941349.STSP1_01107"/>
<dbReference type="InterPro" id="IPR037012">
    <property type="entry name" value="NanQ/TabA/YiaL_sf"/>
</dbReference>
<reference evidence="2" key="1">
    <citation type="submission" date="2017-04" db="EMBL/GenBank/DDBJ databases">
        <title>Comparative genomics and description of representatives of a novel lineage of planctomycetes thriving in anoxic sediments.</title>
        <authorList>
            <person name="Spring S."/>
            <person name="Bunk B."/>
            <person name="Sproer C."/>
        </authorList>
    </citation>
    <scope>NUCLEOTIDE SEQUENCE [LARGE SCALE GENOMIC DNA]</scope>
    <source>
        <strain evidence="2">ST-PulAB-D4</strain>
    </source>
</reference>
<dbReference type="OrthoDB" id="9792756at2"/>
<evidence type="ECO:0000313" key="2">
    <source>
        <dbReference type="Proteomes" id="UP000193334"/>
    </source>
</evidence>
<dbReference type="NCBIfam" id="TIGR00022">
    <property type="entry name" value="YhcH/YjgK/YiaL family protein"/>
    <property type="match status" value="1"/>
</dbReference>
<dbReference type="Gene3D" id="2.60.120.370">
    <property type="entry name" value="YhcH/YjgK/YiaL"/>
    <property type="match status" value="1"/>
</dbReference>
<organism evidence="1 2">
    <name type="scientific">Sedimentisphaera salicampi</name>
    <dbReference type="NCBI Taxonomy" id="1941349"/>
    <lineage>
        <taxon>Bacteria</taxon>
        <taxon>Pseudomonadati</taxon>
        <taxon>Planctomycetota</taxon>
        <taxon>Phycisphaerae</taxon>
        <taxon>Sedimentisphaerales</taxon>
        <taxon>Sedimentisphaeraceae</taxon>
        <taxon>Sedimentisphaera</taxon>
    </lineage>
</organism>
<dbReference type="KEGG" id="pbp:STSP1_01107"/>
<accession>A0A1W6LLS6</accession>
<dbReference type="PANTHER" id="PTHR34986">
    <property type="entry name" value="EVOLVED BETA-GALACTOSIDASE SUBUNIT BETA"/>
    <property type="match status" value="1"/>
</dbReference>
<sequence>MIINTLEQADSYYSVNPFFEQAFAFLKQPGLAELSTGKYQIDGNRLFCNIAKESGRTREEARLEAHQKYIDIQYVISGTEEMGWKQISDCSVVRQPYDPAKDVAFFKDEPEIWETVRPGSFAIFFPEDAHAPLVSNGEIHKAVVKVLMNS</sequence>